<feature type="compositionally biased region" description="Low complexity" evidence="1">
    <location>
        <begin position="56"/>
        <end position="66"/>
    </location>
</feature>
<feature type="region of interest" description="Disordered" evidence="1">
    <location>
        <begin position="108"/>
        <end position="148"/>
    </location>
</feature>
<dbReference type="STRING" id="1071381.G8BQX3"/>
<dbReference type="EMBL" id="HE612858">
    <property type="protein sequence ID" value="CCE62635.1"/>
    <property type="molecule type" value="Genomic_DNA"/>
</dbReference>
<organism evidence="2 3">
    <name type="scientific">Tetrapisispora phaffii (strain ATCC 24235 / CBS 4417 / NBRC 1672 / NRRL Y-8282 / UCD 70-5)</name>
    <name type="common">Yeast</name>
    <name type="synonym">Fabospora phaffii</name>
    <dbReference type="NCBI Taxonomy" id="1071381"/>
    <lineage>
        <taxon>Eukaryota</taxon>
        <taxon>Fungi</taxon>
        <taxon>Dikarya</taxon>
        <taxon>Ascomycota</taxon>
        <taxon>Saccharomycotina</taxon>
        <taxon>Saccharomycetes</taxon>
        <taxon>Saccharomycetales</taxon>
        <taxon>Saccharomycetaceae</taxon>
        <taxon>Tetrapisispora</taxon>
    </lineage>
</organism>
<sequence length="1395" mass="163456">MVFKSFKSKVNIRRLSQSYTSTPNAAPFLNHHGAATDVFFFNSNQHLNDNNHDNNDSQSNNKNDSNTYNGNDNLKYSNRNSKNSGKNYNINNSSKFIVPLLLTSTATTTNNNSATTTAATATPRRNSHLTSQNTTVAVASPSSIKSTDFPQNKHMKYLRQTNLVVKRRQKYLLSSNLKNNILRFHNNNYTTIPTTNTLIGNSIINYNNLNGQFSLKDYKKNQHYKKKAFYSTKTNYSNDNISNDELFKNNNNNNITNDVDNNGKHPLQENHDNEQNIEDNWPWEENESYLNKETFLDSHSQKIKENFNNENYEIILPLYQSIKRNDCIPSLETYYQIIFSIINRKFDSNDINYKMYQILSIYEDIIIKHKMKPTEDIYNLILQSLFTSSIKLKNTKNGLDFYRIAIEIFLQIHSKYNLSNDLVIKNLLIATNCYPNVDSKLMNTEKLINTINSIPTFSIEQNYKFYYNSLINYSILKNDLYSFNKLSTDYELLIEDFTTKRNNNLITDDYQIWSLIILGNILIKGDINYATQIFETKLNEISSLTSNKNEIFQLVKNFILSVSIVNPNHGYELLSTFKSNISWFPDFDYYFYLRLLNYSLKDWDLTKKYYNSLYALPLPEKVEKSDIFNDNYIFDNKTLLSDDMDINENCIHDFLIAQAFQCSDSEMIQNLIHESIVKKFKFNDLKTYEVVFEIFKGNKNIYSDDFIKSFIELHGDLIKEEYFKERNLISNDMEHEEMFHTHNLTILDSFVNLILQKKIYGETNETSIFTSKFFKSYCNLSNIFNVYTLTNLKICINHINKDLLTNSYDYSSILDFYSKMILKINRVDLLLNIHGNLNEGNGIENNKNSNDILKINFDPLLLNSFNEFKVQVHDEFKEFMNKYKDLHFEPSLLSSSVSQAIKLFDFSTDIDHYFTGNLGDWDKSYPISLGPVIRKSEHTGIREFNQLYKNGYKFDFETYRALFSSKNLSTFLTKDMVINAVKTCMAEHQVLELKNLIKLMVHNLNLDSIRSLILKDKDILSDNLINNLNNTSLMKLIKSHTEQQDYLNNNNTSMEEFNNFLTDIKFPHNFATIKAQTTFFESISMIYMTLYKQHQFDKIIEFNKVSPVQNLYLLLFSYLKTNDLSSFKENYRLYKSKLSEEDSVMLLATYYNSLSKTDEAIETIQNFVQKNNLETIPSKLNDIYSNALFNLKFINPSKAAKLIQSVKITNEYQLSNILSYYSNDFPSMMLHFENFRSKHFNISKQNVLEIILQSYCSILSKSTKLSKNSKDLNHFDLYIENYFKFKCYLMDSHLTTNEINKIIDIWYHVKPSALSSLVNNIMESIHLDPERNTLYILNDFSFTFRPTELRSLINQIKMYYVKEQKNGEQKLPLLTKIDNSLNFINDTYKLEGIVI</sequence>
<dbReference type="eggNOG" id="ENOG502S4M0">
    <property type="taxonomic scope" value="Eukaryota"/>
</dbReference>
<evidence type="ECO:0000313" key="3">
    <source>
        <dbReference type="Proteomes" id="UP000005666"/>
    </source>
</evidence>
<feature type="compositionally biased region" description="Polar residues" evidence="1">
    <location>
        <begin position="128"/>
        <end position="148"/>
    </location>
</feature>
<protein>
    <submittedName>
        <fullName evidence="2">Uncharacterized protein</fullName>
    </submittedName>
</protein>
<dbReference type="OMA" id="GDWDKSY"/>
<dbReference type="OrthoDB" id="185373at2759"/>
<dbReference type="Proteomes" id="UP000005666">
    <property type="component" value="Chromosome 3"/>
</dbReference>
<feature type="region of interest" description="Disordered" evidence="1">
    <location>
        <begin position="45"/>
        <end position="89"/>
    </location>
</feature>
<gene>
    <name evidence="2" type="primary">TPHA0C04870</name>
    <name evidence="2" type="ordered locus">TPHA_0C04870</name>
</gene>
<evidence type="ECO:0000256" key="1">
    <source>
        <dbReference type="SAM" id="MobiDB-lite"/>
    </source>
</evidence>
<reference evidence="2 3" key="1">
    <citation type="journal article" date="2011" name="Proc. Natl. Acad. Sci. U.S.A.">
        <title>Evolutionary erosion of yeast sex chromosomes by mating-type switching accidents.</title>
        <authorList>
            <person name="Gordon J.L."/>
            <person name="Armisen D."/>
            <person name="Proux-Wera E."/>
            <person name="Oheigeartaigh S.S."/>
            <person name="Byrne K.P."/>
            <person name="Wolfe K.H."/>
        </authorList>
    </citation>
    <scope>NUCLEOTIDE SEQUENCE [LARGE SCALE GENOMIC DNA]</scope>
    <source>
        <strain evidence="3">ATCC 24235 / CBS 4417 / NBRC 1672 / NRRL Y-8282 / UCD 70-5</strain>
    </source>
</reference>
<proteinExistence type="predicted"/>
<feature type="compositionally biased region" description="Polar residues" evidence="1">
    <location>
        <begin position="67"/>
        <end position="89"/>
    </location>
</feature>
<dbReference type="RefSeq" id="XP_003685069.1">
    <property type="nucleotide sequence ID" value="XM_003685021.1"/>
</dbReference>
<feature type="compositionally biased region" description="Low complexity" evidence="1">
    <location>
        <begin position="108"/>
        <end position="122"/>
    </location>
</feature>
<accession>G8BQX3</accession>
<dbReference type="GeneID" id="11533517"/>
<keyword evidence="3" id="KW-1185">Reference proteome</keyword>
<dbReference type="HOGENOM" id="CLU_270952_0_0_1"/>
<name>G8BQX3_TETPH</name>
<evidence type="ECO:0000313" key="2">
    <source>
        <dbReference type="EMBL" id="CCE62635.1"/>
    </source>
</evidence>
<dbReference type="KEGG" id="tpf:TPHA_0C04870"/>
<dbReference type="InterPro" id="IPR013888">
    <property type="entry name" value="RNase_P_Rpm2_mt"/>
</dbReference>
<dbReference type="Pfam" id="PF08579">
    <property type="entry name" value="RPM2"/>
    <property type="match status" value="1"/>
</dbReference>